<dbReference type="EMBL" id="CAJGYM010000010">
    <property type="protein sequence ID" value="CAD6189363.1"/>
    <property type="molecule type" value="Genomic_DNA"/>
</dbReference>
<feature type="compositionally biased region" description="Basic and acidic residues" evidence="1">
    <location>
        <begin position="94"/>
        <end position="110"/>
    </location>
</feature>
<evidence type="ECO:0000313" key="2">
    <source>
        <dbReference type="EMBL" id="CAD6189363.1"/>
    </source>
</evidence>
<organism evidence="2 3">
    <name type="scientific">Caenorhabditis auriculariae</name>
    <dbReference type="NCBI Taxonomy" id="2777116"/>
    <lineage>
        <taxon>Eukaryota</taxon>
        <taxon>Metazoa</taxon>
        <taxon>Ecdysozoa</taxon>
        <taxon>Nematoda</taxon>
        <taxon>Chromadorea</taxon>
        <taxon>Rhabditida</taxon>
        <taxon>Rhabditina</taxon>
        <taxon>Rhabditomorpha</taxon>
        <taxon>Rhabditoidea</taxon>
        <taxon>Rhabditidae</taxon>
        <taxon>Peloderinae</taxon>
        <taxon>Caenorhabditis</taxon>
    </lineage>
</organism>
<protein>
    <submittedName>
        <fullName evidence="2">Uncharacterized protein</fullName>
    </submittedName>
</protein>
<feature type="compositionally biased region" description="Basic residues" evidence="1">
    <location>
        <begin position="115"/>
        <end position="127"/>
    </location>
</feature>
<comment type="caution">
    <text evidence="2">The sequence shown here is derived from an EMBL/GenBank/DDBJ whole genome shotgun (WGS) entry which is preliminary data.</text>
</comment>
<proteinExistence type="predicted"/>
<gene>
    <name evidence="2" type="ORF">CAUJ_LOCUS5282</name>
</gene>
<accession>A0A8S1H245</accession>
<evidence type="ECO:0000313" key="3">
    <source>
        <dbReference type="Proteomes" id="UP000835052"/>
    </source>
</evidence>
<dbReference type="AlphaFoldDB" id="A0A8S1H245"/>
<name>A0A8S1H245_9PELO</name>
<sequence length="147" mass="17611">MSKPIENKEHPYRLYVVRVPFRQPVEEYGFDADPRRHRHGRSIVDATDPRMKDISKTEFDALFPVLGEEKPIPYRVLEVEVPPRTAVLKFPQNDPRRAVYSRENRQEKTVGRPISSKRRDKMQKRPKSREIHGRRSYRRSQVYEKKI</sequence>
<dbReference type="Proteomes" id="UP000835052">
    <property type="component" value="Unassembled WGS sequence"/>
</dbReference>
<feature type="region of interest" description="Disordered" evidence="1">
    <location>
        <begin position="90"/>
        <end position="147"/>
    </location>
</feature>
<evidence type="ECO:0000256" key="1">
    <source>
        <dbReference type="SAM" id="MobiDB-lite"/>
    </source>
</evidence>
<keyword evidence="3" id="KW-1185">Reference proteome</keyword>
<reference evidence="2" key="1">
    <citation type="submission" date="2020-10" db="EMBL/GenBank/DDBJ databases">
        <authorList>
            <person name="Kikuchi T."/>
        </authorList>
    </citation>
    <scope>NUCLEOTIDE SEQUENCE</scope>
    <source>
        <strain evidence="2">NKZ352</strain>
    </source>
</reference>